<dbReference type="Pfam" id="PF00561">
    <property type="entry name" value="Abhydrolase_1"/>
    <property type="match status" value="1"/>
</dbReference>
<dbReference type="RefSeq" id="WP_068340535.1">
    <property type="nucleotide sequence ID" value="NZ_LQBP01000013.1"/>
</dbReference>
<evidence type="ECO:0000313" key="3">
    <source>
        <dbReference type="Proteomes" id="UP000053690"/>
    </source>
</evidence>
<dbReference type="PANTHER" id="PTHR43798:SF33">
    <property type="entry name" value="HYDROLASE, PUTATIVE (AFU_ORTHOLOGUE AFUA_2G14860)-RELATED"/>
    <property type="match status" value="1"/>
</dbReference>
<dbReference type="AlphaFoldDB" id="A0A0X3TUY1"/>
<evidence type="ECO:0000313" key="2">
    <source>
        <dbReference type="EMBL" id="KUJ77090.1"/>
    </source>
</evidence>
<gene>
    <name evidence="2" type="ORF">AVO44_18790</name>
</gene>
<keyword evidence="3" id="KW-1185">Reference proteome</keyword>
<accession>A0A0X3TUY1</accession>
<evidence type="ECO:0000259" key="1">
    <source>
        <dbReference type="Pfam" id="PF00561"/>
    </source>
</evidence>
<dbReference type="InterPro" id="IPR000073">
    <property type="entry name" value="AB_hydrolase_1"/>
</dbReference>
<dbReference type="PRINTS" id="PR00111">
    <property type="entry name" value="ABHYDROLASE"/>
</dbReference>
<protein>
    <submittedName>
        <fullName evidence="2">Esterase</fullName>
    </submittedName>
</protein>
<organism evidence="2 3">
    <name type="scientific">Ruegeria profundi</name>
    <dbReference type="NCBI Taxonomy" id="1685378"/>
    <lineage>
        <taxon>Bacteria</taxon>
        <taxon>Pseudomonadati</taxon>
        <taxon>Pseudomonadota</taxon>
        <taxon>Alphaproteobacteria</taxon>
        <taxon>Rhodobacterales</taxon>
        <taxon>Roseobacteraceae</taxon>
        <taxon>Ruegeria</taxon>
    </lineage>
</organism>
<dbReference type="PRINTS" id="PR00412">
    <property type="entry name" value="EPOXHYDRLASE"/>
</dbReference>
<dbReference type="Proteomes" id="UP000053690">
    <property type="component" value="Unassembled WGS sequence"/>
</dbReference>
<dbReference type="Gene3D" id="3.40.50.1820">
    <property type="entry name" value="alpha/beta hydrolase"/>
    <property type="match status" value="1"/>
</dbReference>
<dbReference type="PANTHER" id="PTHR43798">
    <property type="entry name" value="MONOACYLGLYCEROL LIPASE"/>
    <property type="match status" value="1"/>
</dbReference>
<comment type="caution">
    <text evidence="2">The sequence shown here is derived from an EMBL/GenBank/DDBJ whole genome shotgun (WGS) entry which is preliminary data.</text>
</comment>
<dbReference type="InterPro" id="IPR050266">
    <property type="entry name" value="AB_hydrolase_sf"/>
</dbReference>
<name>A0A0X3TUY1_9RHOB</name>
<reference evidence="3" key="1">
    <citation type="submission" date="2015-12" db="EMBL/GenBank/DDBJ databases">
        <authorList>
            <person name="Zhang G."/>
            <person name="Stingl U."/>
        </authorList>
    </citation>
    <scope>NUCLEOTIDE SEQUENCE [LARGE SCALE GENOMIC DNA]</scope>
    <source>
        <strain evidence="3">ZGT108</strain>
    </source>
</reference>
<dbReference type="STRING" id="1685378.AVO44_18790"/>
<dbReference type="InterPro" id="IPR000639">
    <property type="entry name" value="Epox_hydrolase-like"/>
</dbReference>
<feature type="domain" description="AB hydrolase-1" evidence="1">
    <location>
        <begin position="59"/>
        <end position="299"/>
    </location>
</feature>
<dbReference type="GO" id="GO:0003824">
    <property type="term" value="F:catalytic activity"/>
    <property type="evidence" value="ECO:0007669"/>
    <property type="project" value="InterPro"/>
</dbReference>
<proteinExistence type="predicted"/>
<dbReference type="InterPro" id="IPR029058">
    <property type="entry name" value="AB_hydrolase_fold"/>
</dbReference>
<sequence length="324" mass="34660">MTTLLIIVLLIVAFLVGMNLWTRKLTAQGYTRVPQLGDITPVEGGSIHYVERGHPSKQTIVMIHGLAGQLQHFTYALVDMLAGDYHVIALDRPGCGYSTRDRADLGCLPEQARMIQEFLDIKGVSDAVLVGHSLGGAVSLAMALDHPEKTKALALLAPLTHKLSATPQVFKPMEMRSEWLRKLIGNTLAVPLAAKTAHHALSTVFDPEPAPEDFLDRAGGALGLRPSAFITGSQDVVGVDDSIAAQADGYGELSVPGGILYGAQDAILSPDTHGETMTRFGLTHEQIDGAGHMILITRPDACAAFIRRIADANQTEQSSPSENT</sequence>
<dbReference type="EMBL" id="LQBP01000013">
    <property type="protein sequence ID" value="KUJ77090.1"/>
    <property type="molecule type" value="Genomic_DNA"/>
</dbReference>
<dbReference type="OrthoDB" id="9815441at2"/>
<dbReference type="GO" id="GO:0016020">
    <property type="term" value="C:membrane"/>
    <property type="evidence" value="ECO:0007669"/>
    <property type="project" value="TreeGrafter"/>
</dbReference>
<dbReference type="SUPFAM" id="SSF53474">
    <property type="entry name" value="alpha/beta-Hydrolases"/>
    <property type="match status" value="1"/>
</dbReference>